<dbReference type="InterPro" id="IPR007219">
    <property type="entry name" value="XnlR_reg_dom"/>
</dbReference>
<dbReference type="Gene3D" id="4.10.240.10">
    <property type="entry name" value="Zn(2)-C6 fungal-type DNA-binding domain"/>
    <property type="match status" value="1"/>
</dbReference>
<dbReference type="Pfam" id="PF00172">
    <property type="entry name" value="Zn_clus"/>
    <property type="match status" value="1"/>
</dbReference>
<dbReference type="EMBL" id="LN649231">
    <property type="protein sequence ID" value="CEI70614.1"/>
    <property type="molecule type" value="Genomic_DNA"/>
</dbReference>
<dbReference type="Pfam" id="PF04082">
    <property type="entry name" value="Fungal_trans"/>
    <property type="match status" value="1"/>
</dbReference>
<feature type="compositionally biased region" description="Polar residues" evidence="3">
    <location>
        <begin position="137"/>
        <end position="146"/>
    </location>
</feature>
<proteinExistence type="predicted"/>
<dbReference type="GO" id="GO:0003677">
    <property type="term" value="F:DNA binding"/>
    <property type="evidence" value="ECO:0007669"/>
    <property type="project" value="InterPro"/>
</dbReference>
<dbReference type="GO" id="GO:0006351">
    <property type="term" value="P:DNA-templated transcription"/>
    <property type="evidence" value="ECO:0007669"/>
    <property type="project" value="InterPro"/>
</dbReference>
<dbReference type="InterPro" id="IPR050987">
    <property type="entry name" value="AtrR-like"/>
</dbReference>
<keyword evidence="1" id="KW-0479">Metal-binding</keyword>
<dbReference type="SMART" id="SM00066">
    <property type="entry name" value="GAL4"/>
    <property type="match status" value="1"/>
</dbReference>
<accession>A0A2L2TI18</accession>
<dbReference type="Proteomes" id="UP000245910">
    <property type="component" value="Chromosome III"/>
</dbReference>
<dbReference type="GO" id="GO:0008270">
    <property type="term" value="F:zinc ion binding"/>
    <property type="evidence" value="ECO:0007669"/>
    <property type="project" value="InterPro"/>
</dbReference>
<evidence type="ECO:0000313" key="6">
    <source>
        <dbReference type="Proteomes" id="UP000245910"/>
    </source>
</evidence>
<name>A0A2L2TI18_9HYPO</name>
<sequence>MDSDGEENSVSSTRRIPEQKLSVSHIIPVIFPNRTAVPQQLTAPGQCDQCRQRKIKCDREDPCGPCQRKQIPCSYPIGFKTRAKRHRALVSDGYEAKLNDISQKLDQISLAVNNITSPAHLHGGSSAIHTALASHVTPQSYTNSPSEPLRSNDDASSELEDDVTLTTQATFATNFLQQLVDSSKGPGQVHELEKNLDELRKILSKGNAGNADPQLVNTQQTLYPTGQGGYQLPPIHLAMMAIQKLRESPRLRCFWCLEFESIGQFVEYFMTVYFGKPTLADLIITHAGLQRLLLECDKIEQDSALKTEFKTQGLLCRQNLETILASLPFNLPCTADYVLALYMAATYYLDRCRISLSWNCLAASAQMCQRLGLIRETLSKPETREEKQRRGKIVCWIHMLDKMLSMRLSRPSLIRVGEITLNFEALEYTGNDDLPPMLSKWTNFCDLQARVYDDLYSPRALMQPDDERESRSRNLAADLKRLYHGRNAAEDRFIETSRISVGETLTNLFQRADKIAYLSMLCLVYRAIKPKPTTPSAFCDECLEVAKEALDEHRICLSILRDAESGLLEHYVHWAFMAVPLIPFVVLFCRAIETCDPAHLENLAAVVETAHITTDLPDVYRKQLRLFKLMHDVACKYVGSRANNTSVHASGRIPDTPFEMLFVEAGVPLPGHMNMPTSMQSFQDGAQHGGGAGFGNQVMGQDGNAVEYGGFTHSMELGNWFEQNQEIFMMLDNNMEQNL</sequence>
<feature type="domain" description="Zn(2)-C6 fungal-type" evidence="4">
    <location>
        <begin position="46"/>
        <end position="75"/>
    </location>
</feature>
<evidence type="ECO:0000259" key="4">
    <source>
        <dbReference type="PROSITE" id="PS50048"/>
    </source>
</evidence>
<evidence type="ECO:0000256" key="3">
    <source>
        <dbReference type="SAM" id="MobiDB-lite"/>
    </source>
</evidence>
<dbReference type="PROSITE" id="PS50048">
    <property type="entry name" value="ZN2_CY6_FUNGAL_2"/>
    <property type="match status" value="1"/>
</dbReference>
<dbReference type="InterPro" id="IPR001138">
    <property type="entry name" value="Zn2Cys6_DnaBD"/>
</dbReference>
<dbReference type="InterPro" id="IPR036864">
    <property type="entry name" value="Zn2-C6_fun-type_DNA-bd_sf"/>
</dbReference>
<dbReference type="PANTHER" id="PTHR46910">
    <property type="entry name" value="TRANSCRIPTION FACTOR PDR1"/>
    <property type="match status" value="1"/>
</dbReference>
<reference evidence="6" key="1">
    <citation type="submission" date="2014-10" db="EMBL/GenBank/DDBJ databases">
        <authorList>
            <person name="King R."/>
        </authorList>
    </citation>
    <scope>NUCLEOTIDE SEQUENCE [LARGE SCALE GENOMIC DNA]</scope>
    <source>
        <strain evidence="6">A3/5</strain>
    </source>
</reference>
<dbReference type="SMART" id="SM00906">
    <property type="entry name" value="Fungal_trans"/>
    <property type="match status" value="1"/>
</dbReference>
<evidence type="ECO:0000313" key="5">
    <source>
        <dbReference type="EMBL" id="CEI70614.1"/>
    </source>
</evidence>
<evidence type="ECO:0000256" key="1">
    <source>
        <dbReference type="ARBA" id="ARBA00022723"/>
    </source>
</evidence>
<protein>
    <recommendedName>
        <fullName evidence="4">Zn(2)-C6 fungal-type domain-containing protein</fullName>
    </recommendedName>
</protein>
<dbReference type="CDD" id="cd00067">
    <property type="entry name" value="GAL4"/>
    <property type="match status" value="1"/>
</dbReference>
<dbReference type="AlphaFoldDB" id="A0A2L2TI18"/>
<dbReference type="SUPFAM" id="SSF57701">
    <property type="entry name" value="Zn2/Cys6 DNA-binding domain"/>
    <property type="match status" value="1"/>
</dbReference>
<organism evidence="5 6">
    <name type="scientific">Fusarium venenatum</name>
    <dbReference type="NCBI Taxonomy" id="56646"/>
    <lineage>
        <taxon>Eukaryota</taxon>
        <taxon>Fungi</taxon>
        <taxon>Dikarya</taxon>
        <taxon>Ascomycota</taxon>
        <taxon>Pezizomycotina</taxon>
        <taxon>Sordariomycetes</taxon>
        <taxon>Hypocreomycetidae</taxon>
        <taxon>Hypocreales</taxon>
        <taxon>Nectriaceae</taxon>
        <taxon>Fusarium</taxon>
    </lineage>
</organism>
<keyword evidence="2" id="KW-0539">Nucleus</keyword>
<evidence type="ECO:0000256" key="2">
    <source>
        <dbReference type="ARBA" id="ARBA00023242"/>
    </source>
</evidence>
<keyword evidence="6" id="KW-1185">Reference proteome</keyword>
<feature type="region of interest" description="Disordered" evidence="3">
    <location>
        <begin position="137"/>
        <end position="161"/>
    </location>
</feature>
<dbReference type="STRING" id="56646.A0A2L2TI18"/>
<dbReference type="PANTHER" id="PTHR46910:SF5">
    <property type="entry name" value="ZN(II)2CYS6 TRANSCRIPTION FACTOR (EUROFUNG)"/>
    <property type="match status" value="1"/>
</dbReference>
<dbReference type="GO" id="GO:0000981">
    <property type="term" value="F:DNA-binding transcription factor activity, RNA polymerase II-specific"/>
    <property type="evidence" value="ECO:0007669"/>
    <property type="project" value="InterPro"/>
</dbReference>
<dbReference type="CDD" id="cd12148">
    <property type="entry name" value="fungal_TF_MHR"/>
    <property type="match status" value="1"/>
</dbReference>